<dbReference type="CDD" id="cd02440">
    <property type="entry name" value="AdoMet_MTases"/>
    <property type="match status" value="1"/>
</dbReference>
<dbReference type="AlphaFoldDB" id="A0A9X2EMZ8"/>
<dbReference type="GO" id="GO:0032259">
    <property type="term" value="P:methylation"/>
    <property type="evidence" value="ECO:0007669"/>
    <property type="project" value="UniProtKB-KW"/>
</dbReference>
<evidence type="ECO:0000313" key="4">
    <source>
        <dbReference type="Proteomes" id="UP001155128"/>
    </source>
</evidence>
<evidence type="ECO:0000313" key="3">
    <source>
        <dbReference type="EMBL" id="MCM8558359.1"/>
    </source>
</evidence>
<reference evidence="3" key="1">
    <citation type="submission" date="2022-06" db="EMBL/GenBank/DDBJ databases">
        <title>Sphingomicrobium sedimins sp. nov., a marine bacterium isolated from tidal flat.</title>
        <authorList>
            <person name="Kim C.-H."/>
            <person name="Yoo Y."/>
            <person name="Kim J.-J."/>
        </authorList>
    </citation>
    <scope>NUCLEOTIDE SEQUENCE</scope>
    <source>
        <strain evidence="3">GRR-S6-50</strain>
    </source>
</reference>
<dbReference type="InterPro" id="IPR029063">
    <property type="entry name" value="SAM-dependent_MTases_sf"/>
</dbReference>
<dbReference type="PANTHER" id="PTHR43861">
    <property type="entry name" value="TRANS-ACONITATE 2-METHYLTRANSFERASE-RELATED"/>
    <property type="match status" value="1"/>
</dbReference>
<dbReference type="EMBL" id="JAMSHT010000001">
    <property type="protein sequence ID" value="MCM8558359.1"/>
    <property type="molecule type" value="Genomic_DNA"/>
</dbReference>
<feature type="domain" description="Methyltransferase" evidence="2">
    <location>
        <begin position="48"/>
        <end position="141"/>
    </location>
</feature>
<dbReference type="InterPro" id="IPR041698">
    <property type="entry name" value="Methyltransf_25"/>
</dbReference>
<protein>
    <submittedName>
        <fullName evidence="3">Class I SAM-dependent methyltransferase</fullName>
    </submittedName>
</protein>
<sequence length="219" mass="24124">MTELTMTNTSRFWDRIAPSYAAKPVPDEAIYARKLAVTRSFMHPEMRVLEVGCGTGSTALNHASHARDIIATDISPGMIDIAKAKAGQAGVTNVDFRVAALDEMNPAEARFDMVQAHSILHLVPDWISAIAQLRRLLKPGGTLVLSVPCLGDLNPVVRGLLKLASATLGRLGRFPTFGWFTAQQLEFALVEAGFSFDYHWEPNPGRDLFLIARREQLPR</sequence>
<evidence type="ECO:0000256" key="1">
    <source>
        <dbReference type="ARBA" id="ARBA00022679"/>
    </source>
</evidence>
<gene>
    <name evidence="3" type="ORF">NDO55_11070</name>
</gene>
<dbReference type="RefSeq" id="WP_252115191.1">
    <property type="nucleotide sequence ID" value="NZ_JAMSHT010000001.1"/>
</dbReference>
<dbReference type="SUPFAM" id="SSF53335">
    <property type="entry name" value="S-adenosyl-L-methionine-dependent methyltransferases"/>
    <property type="match status" value="1"/>
</dbReference>
<dbReference type="Pfam" id="PF13649">
    <property type="entry name" value="Methyltransf_25"/>
    <property type="match status" value="1"/>
</dbReference>
<organism evidence="3 4">
    <name type="scientific">Sphingomicrobium sediminis</name>
    <dbReference type="NCBI Taxonomy" id="2950949"/>
    <lineage>
        <taxon>Bacteria</taxon>
        <taxon>Pseudomonadati</taxon>
        <taxon>Pseudomonadota</taxon>
        <taxon>Alphaproteobacteria</taxon>
        <taxon>Sphingomonadales</taxon>
        <taxon>Sphingomonadaceae</taxon>
        <taxon>Sphingomicrobium</taxon>
    </lineage>
</organism>
<keyword evidence="1" id="KW-0808">Transferase</keyword>
<keyword evidence="3" id="KW-0489">Methyltransferase</keyword>
<proteinExistence type="predicted"/>
<name>A0A9X2EMZ8_9SPHN</name>
<dbReference type="Proteomes" id="UP001155128">
    <property type="component" value="Unassembled WGS sequence"/>
</dbReference>
<accession>A0A9X2EMZ8</accession>
<keyword evidence="4" id="KW-1185">Reference proteome</keyword>
<comment type="caution">
    <text evidence="3">The sequence shown here is derived from an EMBL/GenBank/DDBJ whole genome shotgun (WGS) entry which is preliminary data.</text>
</comment>
<evidence type="ECO:0000259" key="2">
    <source>
        <dbReference type="Pfam" id="PF13649"/>
    </source>
</evidence>
<dbReference type="GO" id="GO:0008168">
    <property type="term" value="F:methyltransferase activity"/>
    <property type="evidence" value="ECO:0007669"/>
    <property type="project" value="UniProtKB-KW"/>
</dbReference>
<dbReference type="Gene3D" id="3.40.50.150">
    <property type="entry name" value="Vaccinia Virus protein VP39"/>
    <property type="match status" value="1"/>
</dbReference>